<comment type="similarity">
    <text evidence="1">Belongs to the FAM154 family.</text>
</comment>
<sequence length="226" mass="25569">MMTRPKDQIDRDNEPLDGSTVSSVLRVLSILFHTLKSAVLNARVVDLSNYKKEKPKKVNIVNYNTSEIRSGGLPSVVAGLAERWGIMRLFHLLRSKNLEPKSERPDRNTDPLDGITIKLCLPLRFCFRESYKGGTGERFALARPKDQIDRNTDPLDGSTINRESYKGGIGERLMVTRPENNLHLDLTPFNGMSQTKDDFKYTAPSPCPAARIVSSKRRTNELSKFY</sequence>
<evidence type="ECO:0000313" key="2">
    <source>
        <dbReference type="EMBL" id="VDO14742.1"/>
    </source>
</evidence>
<organism evidence="2 3">
    <name type="scientific">Haemonchus placei</name>
    <name type="common">Barber's pole worm</name>
    <dbReference type="NCBI Taxonomy" id="6290"/>
    <lineage>
        <taxon>Eukaryota</taxon>
        <taxon>Metazoa</taxon>
        <taxon>Ecdysozoa</taxon>
        <taxon>Nematoda</taxon>
        <taxon>Chromadorea</taxon>
        <taxon>Rhabditida</taxon>
        <taxon>Rhabditina</taxon>
        <taxon>Rhabditomorpha</taxon>
        <taxon>Strongyloidea</taxon>
        <taxon>Trichostrongylidae</taxon>
        <taxon>Haemonchus</taxon>
    </lineage>
</organism>
<evidence type="ECO:0000313" key="3">
    <source>
        <dbReference type="Proteomes" id="UP000268014"/>
    </source>
</evidence>
<accession>A0A3P7WC03</accession>
<dbReference type="Proteomes" id="UP000268014">
    <property type="component" value="Unassembled WGS sequence"/>
</dbReference>
<proteinExistence type="inferred from homology"/>
<name>A0A3P7WC03_HAEPC</name>
<dbReference type="EMBL" id="UZAF01005011">
    <property type="protein sequence ID" value="VDO14742.1"/>
    <property type="molecule type" value="Genomic_DNA"/>
</dbReference>
<dbReference type="GO" id="GO:0008017">
    <property type="term" value="F:microtubule binding"/>
    <property type="evidence" value="ECO:0007669"/>
    <property type="project" value="InterPro"/>
</dbReference>
<dbReference type="OrthoDB" id="365640at2759"/>
<reference evidence="2 3" key="1">
    <citation type="submission" date="2018-11" db="EMBL/GenBank/DDBJ databases">
        <authorList>
            <consortium name="Pathogen Informatics"/>
        </authorList>
    </citation>
    <scope>NUCLEOTIDE SEQUENCE [LARGE SCALE GENOMIC DNA]</scope>
    <source>
        <strain evidence="2 3">MHpl1</strain>
    </source>
</reference>
<dbReference type="AlphaFoldDB" id="A0A3P7WC03"/>
<protein>
    <submittedName>
        <fullName evidence="2">Uncharacterized protein</fullName>
    </submittedName>
</protein>
<evidence type="ECO:0000256" key="1">
    <source>
        <dbReference type="ARBA" id="ARBA00008738"/>
    </source>
</evidence>
<dbReference type="PANTHER" id="PTHR31516">
    <property type="entry name" value="STABILIZER OF AXONEMAL MICROTUBULES 2"/>
    <property type="match status" value="1"/>
</dbReference>
<dbReference type="PANTHER" id="PTHR31516:SF18">
    <property type="entry name" value="TRANSLATION INITIATION FACTOR IF-2"/>
    <property type="match status" value="1"/>
</dbReference>
<dbReference type="InterPro" id="IPR033336">
    <property type="entry name" value="SAXO1/2"/>
</dbReference>
<dbReference type="GO" id="GO:0005856">
    <property type="term" value="C:cytoskeleton"/>
    <property type="evidence" value="ECO:0007669"/>
    <property type="project" value="TreeGrafter"/>
</dbReference>
<keyword evidence="3" id="KW-1185">Reference proteome</keyword>
<gene>
    <name evidence="2" type="ORF">HPLM_LOCUS2437</name>
</gene>